<evidence type="ECO:0000313" key="1">
    <source>
        <dbReference type="EMBL" id="AJY76279.1"/>
    </source>
</evidence>
<reference evidence="1 2" key="1">
    <citation type="journal article" date="2015" name="J. Biotechnol.">
        <title>Complete genome sequence of Paenibacillus beijingensis 7188(T) (=DSM 24997(T)), a novel rhizobacterium from jujube garden soil.</title>
        <authorList>
            <person name="Kwak Y."/>
            <person name="Shin J.H."/>
        </authorList>
    </citation>
    <scope>NUCLEOTIDE SEQUENCE [LARGE SCALE GENOMIC DNA]</scope>
    <source>
        <strain evidence="1 2">DSM 24997</strain>
    </source>
</reference>
<proteinExistence type="predicted"/>
<accession>A0A0D5NLS8</accession>
<dbReference type="HOGENOM" id="CLU_2331069_0_0_9"/>
<dbReference type="PATRIC" id="fig|1126833.4.peg.4201"/>
<dbReference type="KEGG" id="pbj:VN24_19085"/>
<keyword evidence="2" id="KW-1185">Reference proteome</keyword>
<reference evidence="2" key="2">
    <citation type="submission" date="2015-03" db="EMBL/GenBank/DDBJ databases">
        <title>Genome sequence of Paenibacillus beijingensis strain DSM 24997T.</title>
        <authorList>
            <person name="Kwak Y."/>
            <person name="Shin J.-H."/>
        </authorList>
    </citation>
    <scope>NUCLEOTIDE SEQUENCE [LARGE SCALE GENOMIC DNA]</scope>
    <source>
        <strain evidence="2">DSM 24997</strain>
    </source>
</reference>
<dbReference type="EMBL" id="CP011058">
    <property type="protein sequence ID" value="AJY76279.1"/>
    <property type="molecule type" value="Genomic_DNA"/>
</dbReference>
<protein>
    <submittedName>
        <fullName evidence="1">Uncharacterized protein</fullName>
    </submittedName>
</protein>
<dbReference type="AlphaFoldDB" id="A0A0D5NLS8"/>
<gene>
    <name evidence="1" type="ORF">VN24_19085</name>
</gene>
<dbReference type="OrthoDB" id="2666726at2"/>
<dbReference type="RefSeq" id="WP_045671707.1">
    <property type="nucleotide sequence ID" value="NZ_CP011058.1"/>
</dbReference>
<evidence type="ECO:0000313" key="2">
    <source>
        <dbReference type="Proteomes" id="UP000032633"/>
    </source>
</evidence>
<organism evidence="1 2">
    <name type="scientific">Paenibacillus beijingensis</name>
    <dbReference type="NCBI Taxonomy" id="1126833"/>
    <lineage>
        <taxon>Bacteria</taxon>
        <taxon>Bacillati</taxon>
        <taxon>Bacillota</taxon>
        <taxon>Bacilli</taxon>
        <taxon>Bacillales</taxon>
        <taxon>Paenibacillaceae</taxon>
        <taxon>Paenibacillus</taxon>
    </lineage>
</organism>
<sequence>MNQTTNGTKQRHYVESVLNSIINMGYDNETAKKMFLDNYRIVKRRYGFGPNAENFAKEIIDLDTISKIKYDPNNPDMIDLRKIRKRIKETKKYGKDHS</sequence>
<name>A0A0D5NLS8_9BACL</name>
<dbReference type="Proteomes" id="UP000032633">
    <property type="component" value="Chromosome"/>
</dbReference>